<evidence type="ECO:0000259" key="8">
    <source>
        <dbReference type="Pfam" id="PF02729"/>
    </source>
</evidence>
<evidence type="ECO:0000313" key="9">
    <source>
        <dbReference type="EMBL" id="OIN89664.1"/>
    </source>
</evidence>
<dbReference type="InterPro" id="IPR006130">
    <property type="entry name" value="Asp/Orn_carbamoylTrfase"/>
</dbReference>
<proteinExistence type="inferred from homology"/>
<dbReference type="PANTHER" id="PTHR45753">
    <property type="entry name" value="ORNITHINE CARBAMOYLTRANSFERASE, MITOCHONDRIAL"/>
    <property type="match status" value="1"/>
</dbReference>
<evidence type="ECO:0000256" key="3">
    <source>
        <dbReference type="ARBA" id="ARBA00013007"/>
    </source>
</evidence>
<dbReference type="InterPro" id="IPR002292">
    <property type="entry name" value="Orn/put_carbamltrans"/>
</dbReference>
<dbReference type="Gene3D" id="3.40.50.1370">
    <property type="entry name" value="Aspartate/ornithine carbamoyltransferase"/>
    <property type="match status" value="2"/>
</dbReference>
<dbReference type="AlphaFoldDB" id="A0A1J4RRL6"/>
<feature type="binding site" evidence="6">
    <location>
        <position position="297"/>
    </location>
    <ligand>
        <name>carbamoyl phosphate</name>
        <dbReference type="ChEBI" id="CHEBI:58228"/>
    </ligand>
</feature>
<evidence type="ECO:0000256" key="6">
    <source>
        <dbReference type="HAMAP-Rule" id="MF_01109"/>
    </source>
</evidence>
<evidence type="ECO:0000259" key="7">
    <source>
        <dbReference type="Pfam" id="PF00185"/>
    </source>
</evidence>
<name>A0A1J4RRL6_9BACT</name>
<feature type="binding site" evidence="6">
    <location>
        <position position="229"/>
    </location>
    <ligand>
        <name>L-ornithine</name>
        <dbReference type="ChEBI" id="CHEBI:46911"/>
    </ligand>
</feature>
<evidence type="ECO:0000256" key="4">
    <source>
        <dbReference type="ARBA" id="ARBA00022679"/>
    </source>
</evidence>
<comment type="catalytic activity">
    <reaction evidence="5 6">
        <text>carbamoyl phosphate + L-ornithine = L-citrulline + phosphate + H(+)</text>
        <dbReference type="Rhea" id="RHEA:19513"/>
        <dbReference type="ChEBI" id="CHEBI:15378"/>
        <dbReference type="ChEBI" id="CHEBI:43474"/>
        <dbReference type="ChEBI" id="CHEBI:46911"/>
        <dbReference type="ChEBI" id="CHEBI:57743"/>
        <dbReference type="ChEBI" id="CHEBI:58228"/>
        <dbReference type="EC" id="2.1.3.3"/>
    </reaction>
</comment>
<feature type="domain" description="Aspartate/ornithine carbamoyltransferase Asp/Orn-binding" evidence="7">
    <location>
        <begin position="152"/>
        <end position="308"/>
    </location>
</feature>
<dbReference type="GO" id="GO:0042450">
    <property type="term" value="P:L-arginine biosynthetic process via ornithine"/>
    <property type="evidence" value="ECO:0007669"/>
    <property type="project" value="UniProtKB-UniRule"/>
</dbReference>
<comment type="caution">
    <text evidence="9">The sequence shown here is derived from an EMBL/GenBank/DDBJ whole genome shotgun (WGS) entry which is preliminary data.</text>
</comment>
<dbReference type="PANTHER" id="PTHR45753:SF3">
    <property type="entry name" value="ORNITHINE TRANSCARBAMYLASE, MITOCHONDRIAL"/>
    <property type="match status" value="1"/>
</dbReference>
<dbReference type="NCBIfam" id="NF001986">
    <property type="entry name" value="PRK00779.1"/>
    <property type="match status" value="1"/>
</dbReference>
<dbReference type="GO" id="GO:0016597">
    <property type="term" value="F:amino acid binding"/>
    <property type="evidence" value="ECO:0007669"/>
    <property type="project" value="InterPro"/>
</dbReference>
<comment type="caution">
    <text evidence="6">Lacks conserved residue(s) required for the propagation of feature annotation.</text>
</comment>
<dbReference type="SUPFAM" id="SSF53671">
    <property type="entry name" value="Aspartate/ornithine carbamoyltransferase"/>
    <property type="match status" value="1"/>
</dbReference>
<feature type="binding site" evidence="6">
    <location>
        <begin position="233"/>
        <end position="234"/>
    </location>
    <ligand>
        <name>L-ornithine</name>
        <dbReference type="ChEBI" id="CHEBI:46911"/>
    </ligand>
</feature>
<evidence type="ECO:0000256" key="1">
    <source>
        <dbReference type="ARBA" id="ARBA00004975"/>
    </source>
</evidence>
<keyword evidence="4 6" id="KW-0808">Transferase</keyword>
<feature type="binding site" evidence="6">
    <location>
        <position position="106"/>
    </location>
    <ligand>
        <name>carbamoyl phosphate</name>
        <dbReference type="ChEBI" id="CHEBI:58228"/>
    </ligand>
</feature>
<dbReference type="Proteomes" id="UP000183144">
    <property type="component" value="Unassembled WGS sequence"/>
</dbReference>
<feature type="binding site" evidence="6">
    <location>
        <begin position="269"/>
        <end position="270"/>
    </location>
    <ligand>
        <name>carbamoyl phosphate</name>
        <dbReference type="ChEBI" id="CHEBI:58228"/>
    </ligand>
</feature>
<dbReference type="InterPro" id="IPR006132">
    <property type="entry name" value="Asp/Orn_carbamoyltranf_P-bd"/>
</dbReference>
<dbReference type="PRINTS" id="PR00102">
    <property type="entry name" value="OTCASE"/>
</dbReference>
<dbReference type="InterPro" id="IPR036901">
    <property type="entry name" value="Asp/Orn_carbamoylTrfase_sf"/>
</dbReference>
<dbReference type="STRING" id="1805034.AUJ59_00950"/>
<comment type="subcellular location">
    <subcellularLocation>
        <location evidence="6">Cytoplasm</location>
    </subcellularLocation>
</comment>
<dbReference type="HAMAP" id="MF_01109">
    <property type="entry name" value="OTCase"/>
    <property type="match status" value="1"/>
</dbReference>
<dbReference type="EMBL" id="MNUI01000020">
    <property type="protein sequence ID" value="OIN89664.1"/>
    <property type="molecule type" value="Genomic_DNA"/>
</dbReference>
<feature type="binding site" evidence="6">
    <location>
        <position position="165"/>
    </location>
    <ligand>
        <name>L-ornithine</name>
        <dbReference type="ChEBI" id="CHEBI:46911"/>
    </ligand>
</feature>
<protein>
    <recommendedName>
        <fullName evidence="3 6">Ornithine carbamoyltransferase</fullName>
        <shortName evidence="6">OTCase</shortName>
        <ecNumber evidence="3 6">2.1.3.3</ecNumber>
    </recommendedName>
</protein>
<dbReference type="PRINTS" id="PR00100">
    <property type="entry name" value="AOTCASE"/>
</dbReference>
<dbReference type="Pfam" id="PF02729">
    <property type="entry name" value="OTCace_N"/>
    <property type="match status" value="1"/>
</dbReference>
<feature type="binding site" evidence="6">
    <location>
        <position position="82"/>
    </location>
    <ligand>
        <name>carbamoyl phosphate</name>
        <dbReference type="ChEBI" id="CHEBI:58228"/>
    </ligand>
</feature>
<reference evidence="9 10" key="1">
    <citation type="journal article" date="2016" name="Environ. Microbiol.">
        <title>Genomic resolution of a cold subsurface aquifer community provides metabolic insights for novel microbes adapted to high CO concentrations.</title>
        <authorList>
            <person name="Probst A.J."/>
            <person name="Castelle C.J."/>
            <person name="Singh A."/>
            <person name="Brown C.T."/>
            <person name="Anantharaman K."/>
            <person name="Sharon I."/>
            <person name="Hug L.A."/>
            <person name="Burstein D."/>
            <person name="Emerson J.B."/>
            <person name="Thomas B.C."/>
            <person name="Banfield J.F."/>
        </authorList>
    </citation>
    <scope>NUCLEOTIDE SEQUENCE [LARGE SCALE GENOMIC DNA]</scope>
    <source>
        <strain evidence="9">CG1_02_47_37</strain>
    </source>
</reference>
<dbReference type="EC" id="2.1.3.3" evidence="3 6"/>
<comment type="pathway">
    <text evidence="1">Amino-acid biosynthesis; L-arginine biosynthesis; L-arginine from L-ornithine and carbamoyl phosphate: step 1/3.</text>
</comment>
<sequence length="310" mass="34424">MKKLRHCLRITDFSARELDEILKLSAKLKKELKTTGKNKPILIDKTLVMVFEKPSLRTRISFEIGMTQLGGHAIYLGPQDIQMGVRESACDIGKVISSMADIIMARTFKHATIQELADGSSCPVINGLSDLEHPCQILADYLTIWEKVGKIKKITLAYFGDGNNNVTHSLLLMSALMGNEFRCASPKGYSMNPKVVMQAKAIAKKTGVKIVETINPESAAKGAQVIITDTWVSMGLEMEKAKRSKIFPPYQVTQKLMKLADKKAIFMHCLPAYRGKEVVTEVIDGPQSVVFPEAENRLHSQKGLMAWLTT</sequence>
<accession>A0A1J4RRL6</accession>
<organism evidence="9 10">
    <name type="scientific">Candidatus Beckwithbacteria bacterium CG1_02_47_37</name>
    <dbReference type="NCBI Taxonomy" id="1805034"/>
    <lineage>
        <taxon>Bacteria</taxon>
        <taxon>Candidatus Beckwithiibacteriota</taxon>
    </lineage>
</organism>
<dbReference type="InterPro" id="IPR006131">
    <property type="entry name" value="Asp_carbamoyltransf_Asp/Orn-bd"/>
</dbReference>
<dbReference type="NCBIfam" id="TIGR00658">
    <property type="entry name" value="orni_carb_tr"/>
    <property type="match status" value="1"/>
</dbReference>
<feature type="binding site" evidence="6">
    <location>
        <begin position="133"/>
        <end position="136"/>
    </location>
    <ligand>
        <name>carbamoyl phosphate</name>
        <dbReference type="ChEBI" id="CHEBI:58228"/>
    </ligand>
</feature>
<dbReference type="FunFam" id="3.40.50.1370:FF:000008">
    <property type="entry name" value="Ornithine carbamoyltransferase"/>
    <property type="match status" value="1"/>
</dbReference>
<dbReference type="Pfam" id="PF00185">
    <property type="entry name" value="OTCace"/>
    <property type="match status" value="1"/>
</dbReference>
<dbReference type="InterPro" id="IPR024904">
    <property type="entry name" value="OTCase_ArgI"/>
</dbReference>
<dbReference type="GO" id="GO:0005737">
    <property type="term" value="C:cytoplasm"/>
    <property type="evidence" value="ECO:0007669"/>
    <property type="project" value="UniProtKB-SubCell"/>
</dbReference>
<dbReference type="GO" id="GO:0019240">
    <property type="term" value="P:citrulline biosynthetic process"/>
    <property type="evidence" value="ECO:0007669"/>
    <property type="project" value="TreeGrafter"/>
</dbReference>
<keyword evidence="6" id="KW-0963">Cytoplasm</keyword>
<evidence type="ECO:0000256" key="2">
    <source>
        <dbReference type="ARBA" id="ARBA00007805"/>
    </source>
</evidence>
<comment type="similarity">
    <text evidence="2 6">Belongs to the aspartate/ornithine carbamoyltransferase superfamily. OTCase family.</text>
</comment>
<feature type="domain" description="Aspartate/ornithine carbamoyltransferase carbamoyl-P binding" evidence="8">
    <location>
        <begin position="5"/>
        <end position="146"/>
    </location>
</feature>
<dbReference type="GO" id="GO:0004585">
    <property type="term" value="F:ornithine carbamoyltransferase activity"/>
    <property type="evidence" value="ECO:0007669"/>
    <property type="project" value="UniProtKB-UniRule"/>
</dbReference>
<evidence type="ECO:0000313" key="10">
    <source>
        <dbReference type="Proteomes" id="UP000183144"/>
    </source>
</evidence>
<evidence type="ECO:0000256" key="5">
    <source>
        <dbReference type="ARBA" id="ARBA00048772"/>
    </source>
</evidence>
<gene>
    <name evidence="9" type="ORF">AUJ59_00950</name>
</gene>